<protein>
    <submittedName>
        <fullName evidence="5">Transcriptional regulator</fullName>
    </submittedName>
</protein>
<name>A0A916W293_9HYPH</name>
<dbReference type="PROSITE" id="PS51063">
    <property type="entry name" value="HTH_CRP_2"/>
    <property type="match status" value="1"/>
</dbReference>
<comment type="caution">
    <text evidence="5">The sequence shown here is derived from an EMBL/GenBank/DDBJ whole genome shotgun (WGS) entry which is preliminary data.</text>
</comment>
<evidence type="ECO:0000256" key="2">
    <source>
        <dbReference type="ARBA" id="ARBA00023125"/>
    </source>
</evidence>
<keyword evidence="6" id="KW-1185">Reference proteome</keyword>
<dbReference type="GO" id="GO:0006355">
    <property type="term" value="P:regulation of DNA-templated transcription"/>
    <property type="evidence" value="ECO:0007669"/>
    <property type="project" value="InterPro"/>
</dbReference>
<feature type="domain" description="HTH crp-type" evidence="4">
    <location>
        <begin position="147"/>
        <end position="221"/>
    </location>
</feature>
<dbReference type="SUPFAM" id="SSF46785">
    <property type="entry name" value="Winged helix' DNA-binding domain"/>
    <property type="match status" value="1"/>
</dbReference>
<accession>A0A916W293</accession>
<keyword evidence="1" id="KW-0805">Transcription regulation</keyword>
<dbReference type="InterPro" id="IPR036388">
    <property type="entry name" value="WH-like_DNA-bd_sf"/>
</dbReference>
<reference evidence="5 6" key="1">
    <citation type="journal article" date="2014" name="Int. J. Syst. Evol. Microbiol.">
        <title>Complete genome sequence of Corynebacterium casei LMG S-19264T (=DSM 44701T), isolated from a smear-ripened cheese.</title>
        <authorList>
            <consortium name="US DOE Joint Genome Institute (JGI-PGF)"/>
            <person name="Walter F."/>
            <person name="Albersmeier A."/>
            <person name="Kalinowski J."/>
            <person name="Ruckert C."/>
        </authorList>
    </citation>
    <scope>NUCLEOTIDE SEQUENCE [LARGE SCALE GENOMIC DNA]</scope>
    <source>
        <strain evidence="5 6">CGMCC 1.15896</strain>
    </source>
</reference>
<dbReference type="Gene3D" id="2.60.120.10">
    <property type="entry name" value="Jelly Rolls"/>
    <property type="match status" value="1"/>
</dbReference>
<dbReference type="CDD" id="cd00038">
    <property type="entry name" value="CAP_ED"/>
    <property type="match status" value="1"/>
</dbReference>
<dbReference type="InterPro" id="IPR012318">
    <property type="entry name" value="HTH_CRP"/>
</dbReference>
<proteinExistence type="predicted"/>
<dbReference type="Proteomes" id="UP000596977">
    <property type="component" value="Unassembled WGS sequence"/>
</dbReference>
<gene>
    <name evidence="5" type="ORF">GCM10011499_33180</name>
</gene>
<dbReference type="SUPFAM" id="SSF51206">
    <property type="entry name" value="cAMP-binding domain-like"/>
    <property type="match status" value="1"/>
</dbReference>
<dbReference type="InterPro" id="IPR014710">
    <property type="entry name" value="RmlC-like_jellyroll"/>
</dbReference>
<evidence type="ECO:0000256" key="3">
    <source>
        <dbReference type="ARBA" id="ARBA00023163"/>
    </source>
</evidence>
<sequence>MSELLIRKLESLGTVGSAERRAILSLPEKTRSIGPRVDVDTAFNDNEGAGIHWIESGFACRYKFLTDGRRQILCFLLPGDVLNLRHFISGRPQRPVASISALQLKAVSSKKLLAILERYPSLARVLWLSTLTEESIGQEWLVSMGLRTAIERMAHLLCELRVRLDAVGLVSDGGFDLPLTQGELAEALGLSAVHVNRTLQQLRREGHVAVQNGRVTILDFESMKQQALFSPAYLNLKQTVQAQAVVHT</sequence>
<evidence type="ECO:0000259" key="4">
    <source>
        <dbReference type="PROSITE" id="PS51063"/>
    </source>
</evidence>
<dbReference type="InterPro" id="IPR000595">
    <property type="entry name" value="cNMP-bd_dom"/>
</dbReference>
<dbReference type="InterPro" id="IPR036390">
    <property type="entry name" value="WH_DNA-bd_sf"/>
</dbReference>
<evidence type="ECO:0000313" key="6">
    <source>
        <dbReference type="Proteomes" id="UP000596977"/>
    </source>
</evidence>
<dbReference type="InterPro" id="IPR018490">
    <property type="entry name" value="cNMP-bd_dom_sf"/>
</dbReference>
<dbReference type="SMART" id="SM00419">
    <property type="entry name" value="HTH_CRP"/>
    <property type="match status" value="1"/>
</dbReference>
<dbReference type="AlphaFoldDB" id="A0A916W293"/>
<keyword evidence="2" id="KW-0238">DNA-binding</keyword>
<keyword evidence="3" id="KW-0804">Transcription</keyword>
<dbReference type="GO" id="GO:0003677">
    <property type="term" value="F:DNA binding"/>
    <property type="evidence" value="ECO:0007669"/>
    <property type="project" value="UniProtKB-KW"/>
</dbReference>
<dbReference type="Gene3D" id="1.10.10.10">
    <property type="entry name" value="Winged helix-like DNA-binding domain superfamily/Winged helix DNA-binding domain"/>
    <property type="match status" value="1"/>
</dbReference>
<dbReference type="Pfam" id="PF13545">
    <property type="entry name" value="HTH_Crp_2"/>
    <property type="match status" value="1"/>
</dbReference>
<organism evidence="5 6">
    <name type="scientific">Pelagibacterium lentulum</name>
    <dbReference type="NCBI Taxonomy" id="2029865"/>
    <lineage>
        <taxon>Bacteria</taxon>
        <taxon>Pseudomonadati</taxon>
        <taxon>Pseudomonadota</taxon>
        <taxon>Alphaproteobacteria</taxon>
        <taxon>Hyphomicrobiales</taxon>
        <taxon>Devosiaceae</taxon>
        <taxon>Pelagibacterium</taxon>
    </lineage>
</organism>
<evidence type="ECO:0000313" key="5">
    <source>
        <dbReference type="EMBL" id="GGA60317.1"/>
    </source>
</evidence>
<evidence type="ECO:0000256" key="1">
    <source>
        <dbReference type="ARBA" id="ARBA00023015"/>
    </source>
</evidence>
<dbReference type="EMBL" id="BMKB01000006">
    <property type="protein sequence ID" value="GGA60317.1"/>
    <property type="molecule type" value="Genomic_DNA"/>
</dbReference>